<dbReference type="Proteomes" id="UP001256588">
    <property type="component" value="Unassembled WGS sequence"/>
</dbReference>
<dbReference type="InterPro" id="IPR029016">
    <property type="entry name" value="GAF-like_dom_sf"/>
</dbReference>
<dbReference type="PANTHER" id="PTHR33121">
    <property type="entry name" value="CYCLIC DI-GMP PHOSPHODIESTERASE PDEF"/>
    <property type="match status" value="1"/>
</dbReference>
<dbReference type="SUPFAM" id="SSF141868">
    <property type="entry name" value="EAL domain-like"/>
    <property type="match status" value="1"/>
</dbReference>
<evidence type="ECO:0000313" key="4">
    <source>
        <dbReference type="Proteomes" id="UP001256588"/>
    </source>
</evidence>
<sequence>MFRPARASASQSDDADAGERFTRALVALTRTVWSPDCTFETAIAAICQTAASALQIERVSVWRYDAGERVLRCLHAYDAIAGQGIAPDALETLPLDEDDYIASFDDVRTLEVAVFERDAWMARSHLALRDYLQRHRIHGVLDAPAFVGGALQGMVCHESLAGARIWSRAETTFAASMGDYVAMAFEIARRRRAEAEVEHLRLHDVATGLPNRAYMIELIRQRFIDGPSRRHELLAVVHVQVDVSTGRGCSAGAPSADTVMGRIAQVLRPMMGVDTELARTGVDGFSFLVSTHASNRTVIRLAEAILGMLESMDWPHADLEPGASIGIAVAEQAGARNPLLLLQQGEEAAAQARAAGRFGHAVYDTEHHTALLEALRFERAMRDGFARGEFEVHYQPEYDTALGQWVAAEALLRWRVGGALRTAAEFIGVLEPSRLMPAVGRWVLRQACQDAAAWPARAGEGAPGVRVNVSARQFDETGLVEDVQASLDASGLDPARLTLELTETTLMRDIDHALEILRPLRALGVQVAIDDFGTGYASLVYLKRLPVDALKIDREFVQGMPDSAADLAIVRAVIGLAEAFAIEVIAEGVETPAQAEALNAAGVHRMQGWLYGKAMPNIELCRMLGVKLGPTDTSPD</sequence>
<dbReference type="SMART" id="SM00267">
    <property type="entry name" value="GGDEF"/>
    <property type="match status" value="1"/>
</dbReference>
<dbReference type="PROSITE" id="PS50883">
    <property type="entry name" value="EAL"/>
    <property type="match status" value="1"/>
</dbReference>
<name>A0ABU1XXV4_9GAMM</name>
<protein>
    <submittedName>
        <fullName evidence="3">Diguanylate cyclase (GGDEF)-like protein</fullName>
    </submittedName>
</protein>
<dbReference type="SUPFAM" id="SSF55781">
    <property type="entry name" value="GAF domain-like"/>
    <property type="match status" value="1"/>
</dbReference>
<dbReference type="InterPro" id="IPR003018">
    <property type="entry name" value="GAF"/>
</dbReference>
<proteinExistence type="predicted"/>
<dbReference type="RefSeq" id="WP_310235985.1">
    <property type="nucleotide sequence ID" value="NZ_JAVDWO010000008.1"/>
</dbReference>
<dbReference type="CDD" id="cd01948">
    <property type="entry name" value="EAL"/>
    <property type="match status" value="1"/>
</dbReference>
<dbReference type="InterPro" id="IPR000160">
    <property type="entry name" value="GGDEF_dom"/>
</dbReference>
<dbReference type="EMBL" id="JAVDWO010000008">
    <property type="protein sequence ID" value="MDR7193591.1"/>
    <property type="molecule type" value="Genomic_DNA"/>
</dbReference>
<dbReference type="InterPro" id="IPR050706">
    <property type="entry name" value="Cyclic-di-GMP_PDE-like"/>
</dbReference>
<dbReference type="SUPFAM" id="SSF55073">
    <property type="entry name" value="Nucleotide cyclase"/>
    <property type="match status" value="1"/>
</dbReference>
<reference evidence="3 4" key="1">
    <citation type="submission" date="2023-07" db="EMBL/GenBank/DDBJ databases">
        <title>Sorghum-associated microbial communities from plants grown in Nebraska, USA.</title>
        <authorList>
            <person name="Schachtman D."/>
        </authorList>
    </citation>
    <scope>NUCLEOTIDE SEQUENCE [LARGE SCALE GENOMIC DNA]</scope>
    <source>
        <strain evidence="3 4">4099</strain>
    </source>
</reference>
<dbReference type="Pfam" id="PF01590">
    <property type="entry name" value="GAF"/>
    <property type="match status" value="1"/>
</dbReference>
<dbReference type="SMART" id="SM00052">
    <property type="entry name" value="EAL"/>
    <property type="match status" value="1"/>
</dbReference>
<dbReference type="InterPro" id="IPR035919">
    <property type="entry name" value="EAL_sf"/>
</dbReference>
<dbReference type="Gene3D" id="3.20.20.450">
    <property type="entry name" value="EAL domain"/>
    <property type="match status" value="1"/>
</dbReference>
<comment type="caution">
    <text evidence="3">The sequence shown here is derived from an EMBL/GenBank/DDBJ whole genome shotgun (WGS) entry which is preliminary data.</text>
</comment>
<gene>
    <name evidence="3" type="ORF">J2W68_002328</name>
</gene>
<feature type="domain" description="GGDEF" evidence="2">
    <location>
        <begin position="232"/>
        <end position="365"/>
    </location>
</feature>
<evidence type="ECO:0000313" key="3">
    <source>
        <dbReference type="EMBL" id="MDR7193591.1"/>
    </source>
</evidence>
<dbReference type="Gene3D" id="3.30.70.270">
    <property type="match status" value="1"/>
</dbReference>
<feature type="domain" description="EAL" evidence="1">
    <location>
        <begin position="374"/>
        <end position="628"/>
    </location>
</feature>
<evidence type="ECO:0000259" key="2">
    <source>
        <dbReference type="PROSITE" id="PS50887"/>
    </source>
</evidence>
<keyword evidence="4" id="KW-1185">Reference proteome</keyword>
<dbReference type="InterPro" id="IPR029787">
    <property type="entry name" value="Nucleotide_cyclase"/>
</dbReference>
<dbReference type="PANTHER" id="PTHR33121:SF70">
    <property type="entry name" value="SIGNALING PROTEIN YKOW"/>
    <property type="match status" value="1"/>
</dbReference>
<dbReference type="InterPro" id="IPR043128">
    <property type="entry name" value="Rev_trsase/Diguanyl_cyclase"/>
</dbReference>
<dbReference type="InterPro" id="IPR001633">
    <property type="entry name" value="EAL_dom"/>
</dbReference>
<organism evidence="3 4">
    <name type="scientific">Luteimonas terrae</name>
    <dbReference type="NCBI Taxonomy" id="1530191"/>
    <lineage>
        <taxon>Bacteria</taxon>
        <taxon>Pseudomonadati</taxon>
        <taxon>Pseudomonadota</taxon>
        <taxon>Gammaproteobacteria</taxon>
        <taxon>Lysobacterales</taxon>
        <taxon>Lysobacteraceae</taxon>
        <taxon>Luteimonas</taxon>
    </lineage>
</organism>
<dbReference type="Pfam" id="PF00563">
    <property type="entry name" value="EAL"/>
    <property type="match status" value="1"/>
</dbReference>
<dbReference type="Pfam" id="PF00990">
    <property type="entry name" value="GGDEF"/>
    <property type="match status" value="1"/>
</dbReference>
<accession>A0ABU1XXV4</accession>
<dbReference type="PROSITE" id="PS50887">
    <property type="entry name" value="GGDEF"/>
    <property type="match status" value="1"/>
</dbReference>
<evidence type="ECO:0000259" key="1">
    <source>
        <dbReference type="PROSITE" id="PS50883"/>
    </source>
</evidence>
<dbReference type="Gene3D" id="3.30.450.40">
    <property type="match status" value="1"/>
</dbReference>